<dbReference type="AlphaFoldDB" id="W2W0X9"/>
<evidence type="ECO:0000313" key="2">
    <source>
        <dbReference type="Proteomes" id="UP000018958"/>
    </source>
</evidence>
<proteinExistence type="predicted"/>
<name>W2W0X9_PHYNI</name>
<evidence type="ECO:0000313" key="1">
    <source>
        <dbReference type="EMBL" id="ETP03269.1"/>
    </source>
</evidence>
<comment type="caution">
    <text evidence="1">The sequence shown here is derived from an EMBL/GenBank/DDBJ whole genome shotgun (WGS) entry which is preliminary data.</text>
</comment>
<reference evidence="1 2" key="1">
    <citation type="submission" date="2013-11" db="EMBL/GenBank/DDBJ databases">
        <title>The Genome Sequence of Phytophthora parasitica CJ01A1.</title>
        <authorList>
            <consortium name="The Broad Institute Genomics Platform"/>
            <person name="Russ C."/>
            <person name="Tyler B."/>
            <person name="Panabieres F."/>
            <person name="Shan W."/>
            <person name="Tripathy S."/>
            <person name="Grunwald N."/>
            <person name="Machado M."/>
            <person name="Johnson C.S."/>
            <person name="Walker B."/>
            <person name="Young S.K."/>
            <person name="Zeng Q."/>
            <person name="Gargeya S."/>
            <person name="Fitzgerald M."/>
            <person name="Haas B."/>
            <person name="Abouelleil A."/>
            <person name="Allen A.W."/>
            <person name="Alvarado L."/>
            <person name="Arachchi H.M."/>
            <person name="Berlin A.M."/>
            <person name="Chapman S.B."/>
            <person name="Gainer-Dewar J."/>
            <person name="Goldberg J."/>
            <person name="Griggs A."/>
            <person name="Gujja S."/>
            <person name="Hansen M."/>
            <person name="Howarth C."/>
            <person name="Imamovic A."/>
            <person name="Ireland A."/>
            <person name="Larimer J."/>
            <person name="McCowan C."/>
            <person name="Murphy C."/>
            <person name="Pearson M."/>
            <person name="Poon T.W."/>
            <person name="Priest M."/>
            <person name="Roberts A."/>
            <person name="Saif S."/>
            <person name="Shea T."/>
            <person name="Sisk P."/>
            <person name="Sykes S."/>
            <person name="Wortman J."/>
            <person name="Nusbaum C."/>
            <person name="Birren B."/>
        </authorList>
    </citation>
    <scope>NUCLEOTIDE SEQUENCE [LARGE SCALE GENOMIC DNA]</scope>
    <source>
        <strain evidence="1 2">CJ01A1</strain>
    </source>
</reference>
<gene>
    <name evidence="1" type="ORF">F441_19763</name>
</gene>
<dbReference type="Proteomes" id="UP000018958">
    <property type="component" value="Unassembled WGS sequence"/>
</dbReference>
<dbReference type="OrthoDB" id="128115at2759"/>
<sequence>MIIIDYFHAAHREGNVFPIHLIPVKLDGTKDKNGRFFYWFKSDKKGIDELRMMTQLGDISLPKNSKDFFKKIDWIKTLEKLSDSMEDLEKQDHYKLNGRGKLKGCGLRGAGVAPLDGVIRRGRTYNLNEIQGLATPSAYTYKQLGSKYIRIPDLDAKTLVIVQPNRRKCGP</sequence>
<protein>
    <submittedName>
        <fullName evidence="1">Uncharacterized protein</fullName>
    </submittedName>
</protein>
<accession>W2W0X9</accession>
<dbReference type="EMBL" id="ANIX01003916">
    <property type="protein sequence ID" value="ETP03269.1"/>
    <property type="molecule type" value="Genomic_DNA"/>
</dbReference>
<organism evidence="1 2">
    <name type="scientific">Phytophthora nicotianae CJ01A1</name>
    <dbReference type="NCBI Taxonomy" id="1317063"/>
    <lineage>
        <taxon>Eukaryota</taxon>
        <taxon>Sar</taxon>
        <taxon>Stramenopiles</taxon>
        <taxon>Oomycota</taxon>
        <taxon>Peronosporomycetes</taxon>
        <taxon>Peronosporales</taxon>
        <taxon>Peronosporaceae</taxon>
        <taxon>Phytophthora</taxon>
    </lineage>
</organism>